<proteinExistence type="predicted"/>
<protein>
    <submittedName>
        <fullName evidence="1">Uncharacterized protein</fullName>
    </submittedName>
</protein>
<gene>
    <name evidence="1" type="ORF">NDU88_002874</name>
</gene>
<dbReference type="AlphaFoldDB" id="A0AAV7VDU4"/>
<evidence type="ECO:0000313" key="2">
    <source>
        <dbReference type="Proteomes" id="UP001066276"/>
    </source>
</evidence>
<evidence type="ECO:0000313" key="1">
    <source>
        <dbReference type="EMBL" id="KAJ1199036.1"/>
    </source>
</evidence>
<keyword evidence="2" id="KW-1185">Reference proteome</keyword>
<organism evidence="1 2">
    <name type="scientific">Pleurodeles waltl</name>
    <name type="common">Iberian ribbed newt</name>
    <dbReference type="NCBI Taxonomy" id="8319"/>
    <lineage>
        <taxon>Eukaryota</taxon>
        <taxon>Metazoa</taxon>
        <taxon>Chordata</taxon>
        <taxon>Craniata</taxon>
        <taxon>Vertebrata</taxon>
        <taxon>Euteleostomi</taxon>
        <taxon>Amphibia</taxon>
        <taxon>Batrachia</taxon>
        <taxon>Caudata</taxon>
        <taxon>Salamandroidea</taxon>
        <taxon>Salamandridae</taxon>
        <taxon>Pleurodelinae</taxon>
        <taxon>Pleurodeles</taxon>
    </lineage>
</organism>
<reference evidence="1" key="1">
    <citation type="journal article" date="2022" name="bioRxiv">
        <title>Sequencing and chromosome-scale assembly of the giantPleurodeles waltlgenome.</title>
        <authorList>
            <person name="Brown T."/>
            <person name="Elewa A."/>
            <person name="Iarovenko S."/>
            <person name="Subramanian E."/>
            <person name="Araus A.J."/>
            <person name="Petzold A."/>
            <person name="Susuki M."/>
            <person name="Suzuki K.-i.T."/>
            <person name="Hayashi T."/>
            <person name="Toyoda A."/>
            <person name="Oliveira C."/>
            <person name="Osipova E."/>
            <person name="Leigh N.D."/>
            <person name="Simon A."/>
            <person name="Yun M.H."/>
        </authorList>
    </citation>
    <scope>NUCLEOTIDE SEQUENCE</scope>
    <source>
        <strain evidence="1">20211129_DDA</strain>
        <tissue evidence="1">Liver</tissue>
    </source>
</reference>
<comment type="caution">
    <text evidence="1">The sequence shown here is derived from an EMBL/GenBank/DDBJ whole genome shotgun (WGS) entry which is preliminary data.</text>
</comment>
<accession>A0AAV7VDU4</accession>
<sequence length="175" mass="17632">MQVFSGEGGVFGGGGDADGVFEDDGDTSSYLVGAVFSGDLVAFGDGGSDVWSRGGVHPGLRDEGDVRGCGVQEVPKFNGVLVDGTSVDQDALEVVDGAWACGRGFGAPWVEGVEGGGVVADQRGLGELGTRGRGAGRGPGADGRRRACLWRASGAPAACPLRAPAAQSRSGRHKR</sequence>
<name>A0AAV7VDU4_PLEWA</name>
<dbReference type="Proteomes" id="UP001066276">
    <property type="component" value="Chromosome 2_1"/>
</dbReference>
<dbReference type="EMBL" id="JANPWB010000003">
    <property type="protein sequence ID" value="KAJ1199036.1"/>
    <property type="molecule type" value="Genomic_DNA"/>
</dbReference>